<dbReference type="GO" id="GO:0140662">
    <property type="term" value="F:ATP-dependent protein folding chaperone"/>
    <property type="evidence" value="ECO:0007669"/>
    <property type="project" value="InterPro"/>
</dbReference>
<dbReference type="Proteomes" id="UP000287651">
    <property type="component" value="Unassembled WGS sequence"/>
</dbReference>
<reference evidence="4 5" key="1">
    <citation type="journal article" date="2014" name="Agronomy (Basel)">
        <title>A Draft Genome Sequence for Ensete ventricosum, the Drought-Tolerant Tree Against Hunger.</title>
        <authorList>
            <person name="Harrison J."/>
            <person name="Moore K.A."/>
            <person name="Paszkiewicz K."/>
            <person name="Jones T."/>
            <person name="Grant M."/>
            <person name="Ambacheew D."/>
            <person name="Muzemil S."/>
            <person name="Studholme D.J."/>
        </authorList>
    </citation>
    <scope>NUCLEOTIDE SEQUENCE [LARGE SCALE GENOMIC DNA]</scope>
</reference>
<evidence type="ECO:0000313" key="5">
    <source>
        <dbReference type="Proteomes" id="UP000287651"/>
    </source>
</evidence>
<dbReference type="InterPro" id="IPR002423">
    <property type="entry name" value="Cpn60/GroEL/TCP-1"/>
</dbReference>
<name>A0A426YAP2_ENSVE</name>
<gene>
    <name evidence="4" type="ORF">B296_00027026</name>
</gene>
<dbReference type="GO" id="GO:0005524">
    <property type="term" value="F:ATP binding"/>
    <property type="evidence" value="ECO:0007669"/>
    <property type="project" value="UniProtKB-KW"/>
</dbReference>
<evidence type="ECO:0000256" key="3">
    <source>
        <dbReference type="ARBA" id="ARBA00023186"/>
    </source>
</evidence>
<dbReference type="InterPro" id="IPR027410">
    <property type="entry name" value="TCP-1-like_intermed_sf"/>
</dbReference>
<sequence length="110" mass="12495">MAVRSIKYDWYRCREFCFHDLTGYRMAAECARNALLLKVKDNKQDPDKFKSDLMKIAMTTLSSKILSQDKEHFAKLACILPTIQGSTNLESIQIIKKAGGSLKDSFLDEG</sequence>
<comment type="caution">
    <text evidence="4">The sequence shown here is derived from an EMBL/GenBank/DDBJ whole genome shotgun (WGS) entry which is preliminary data.</text>
</comment>
<organism evidence="4 5">
    <name type="scientific">Ensete ventricosum</name>
    <name type="common">Abyssinian banana</name>
    <name type="synonym">Musa ensete</name>
    <dbReference type="NCBI Taxonomy" id="4639"/>
    <lineage>
        <taxon>Eukaryota</taxon>
        <taxon>Viridiplantae</taxon>
        <taxon>Streptophyta</taxon>
        <taxon>Embryophyta</taxon>
        <taxon>Tracheophyta</taxon>
        <taxon>Spermatophyta</taxon>
        <taxon>Magnoliopsida</taxon>
        <taxon>Liliopsida</taxon>
        <taxon>Zingiberales</taxon>
        <taxon>Musaceae</taxon>
        <taxon>Ensete</taxon>
    </lineage>
</organism>
<protein>
    <submittedName>
        <fullName evidence="4">Uncharacterized protein</fullName>
    </submittedName>
</protein>
<dbReference type="Pfam" id="PF00118">
    <property type="entry name" value="Cpn60_TCP1"/>
    <property type="match status" value="1"/>
</dbReference>
<evidence type="ECO:0000256" key="1">
    <source>
        <dbReference type="ARBA" id="ARBA00022741"/>
    </source>
</evidence>
<dbReference type="SUPFAM" id="SSF54849">
    <property type="entry name" value="GroEL-intermediate domain like"/>
    <property type="match status" value="1"/>
</dbReference>
<keyword evidence="3" id="KW-0143">Chaperone</keyword>
<dbReference type="EMBL" id="AMZH03013727">
    <property type="protein sequence ID" value="RRT48787.1"/>
    <property type="molecule type" value="Genomic_DNA"/>
</dbReference>
<evidence type="ECO:0000256" key="2">
    <source>
        <dbReference type="ARBA" id="ARBA00022840"/>
    </source>
</evidence>
<dbReference type="InterPro" id="IPR017998">
    <property type="entry name" value="Chaperone_TCP-1"/>
</dbReference>
<evidence type="ECO:0000313" key="4">
    <source>
        <dbReference type="EMBL" id="RRT48787.1"/>
    </source>
</evidence>
<keyword evidence="2" id="KW-0067">ATP-binding</keyword>
<dbReference type="PANTHER" id="PTHR11353">
    <property type="entry name" value="CHAPERONIN"/>
    <property type="match status" value="1"/>
</dbReference>
<dbReference type="AlphaFoldDB" id="A0A426YAP2"/>
<keyword evidence="1" id="KW-0547">Nucleotide-binding</keyword>
<proteinExistence type="predicted"/>
<dbReference type="Gene3D" id="3.30.260.10">
    <property type="entry name" value="TCP-1-like chaperonin intermediate domain"/>
    <property type="match status" value="1"/>
</dbReference>
<accession>A0A426YAP2</accession>